<keyword evidence="3 5" id="KW-0238">DNA-binding</keyword>
<dbReference type="PANTHER" id="PTHR30349:SF41">
    <property type="entry name" value="INTEGRASE_RECOMBINASE PROTEIN MJ0367-RELATED"/>
    <property type="match status" value="1"/>
</dbReference>
<dbReference type="Proteomes" id="UP000229335">
    <property type="component" value="Unassembled WGS sequence"/>
</dbReference>
<dbReference type="Pfam" id="PF02899">
    <property type="entry name" value="Phage_int_SAM_1"/>
    <property type="match status" value="1"/>
</dbReference>
<dbReference type="PROSITE" id="PS51898">
    <property type="entry name" value="TYR_RECOMBINASE"/>
    <property type="match status" value="1"/>
</dbReference>
<name>A0A2M6WMN0_9BACT</name>
<dbReference type="InterPro" id="IPR044068">
    <property type="entry name" value="CB"/>
</dbReference>
<evidence type="ECO:0000256" key="4">
    <source>
        <dbReference type="ARBA" id="ARBA00023172"/>
    </source>
</evidence>
<dbReference type="SUPFAM" id="SSF56349">
    <property type="entry name" value="DNA breaking-rejoining enzymes"/>
    <property type="match status" value="1"/>
</dbReference>
<evidence type="ECO:0000313" key="8">
    <source>
        <dbReference type="EMBL" id="PIT94058.1"/>
    </source>
</evidence>
<accession>A0A2M6WMN0</accession>
<evidence type="ECO:0000259" key="7">
    <source>
        <dbReference type="PROSITE" id="PS51900"/>
    </source>
</evidence>
<reference evidence="9" key="1">
    <citation type="submission" date="2017-09" db="EMBL/GenBank/DDBJ databases">
        <title>Depth-based differentiation of microbial function through sediment-hosted aquifers and enrichment of novel symbionts in the deep terrestrial subsurface.</title>
        <authorList>
            <person name="Probst A.J."/>
            <person name="Ladd B."/>
            <person name="Jarett J.K."/>
            <person name="Geller-Mcgrath D.E."/>
            <person name="Sieber C.M.K."/>
            <person name="Emerson J.B."/>
            <person name="Anantharaman K."/>
            <person name="Thomas B.C."/>
            <person name="Malmstrom R."/>
            <person name="Stieglmeier M."/>
            <person name="Klingl A."/>
            <person name="Woyke T."/>
            <person name="Ryan C.M."/>
            <person name="Banfield J.F."/>
        </authorList>
    </citation>
    <scope>NUCLEOTIDE SEQUENCE [LARGE SCALE GENOMIC DNA]</scope>
</reference>
<dbReference type="InterPro" id="IPR002104">
    <property type="entry name" value="Integrase_catalytic"/>
</dbReference>
<dbReference type="EMBL" id="PFAS01000014">
    <property type="protein sequence ID" value="PIT94058.1"/>
    <property type="molecule type" value="Genomic_DNA"/>
</dbReference>
<dbReference type="Pfam" id="PF00589">
    <property type="entry name" value="Phage_integrase"/>
    <property type="match status" value="1"/>
</dbReference>
<gene>
    <name evidence="8" type="ORF">COU00_01175</name>
</gene>
<keyword evidence="2" id="KW-0229">DNA integration</keyword>
<evidence type="ECO:0008006" key="10">
    <source>
        <dbReference type="Google" id="ProtNLM"/>
    </source>
</evidence>
<dbReference type="GO" id="GO:0006310">
    <property type="term" value="P:DNA recombination"/>
    <property type="evidence" value="ECO:0007669"/>
    <property type="project" value="UniProtKB-KW"/>
</dbReference>
<evidence type="ECO:0000259" key="6">
    <source>
        <dbReference type="PROSITE" id="PS51898"/>
    </source>
</evidence>
<proteinExistence type="inferred from homology"/>
<dbReference type="Gene3D" id="1.10.443.10">
    <property type="entry name" value="Intergrase catalytic core"/>
    <property type="match status" value="1"/>
</dbReference>
<dbReference type="InterPro" id="IPR050090">
    <property type="entry name" value="Tyrosine_recombinase_XerCD"/>
</dbReference>
<evidence type="ECO:0000256" key="3">
    <source>
        <dbReference type="ARBA" id="ARBA00023125"/>
    </source>
</evidence>
<dbReference type="SUPFAM" id="SSF47823">
    <property type="entry name" value="lambda integrase-like, N-terminal domain"/>
    <property type="match status" value="1"/>
</dbReference>
<evidence type="ECO:0000256" key="1">
    <source>
        <dbReference type="ARBA" id="ARBA00008857"/>
    </source>
</evidence>
<organism evidence="8 9">
    <name type="scientific">Candidatus Falkowbacteria bacterium CG10_big_fil_rev_8_21_14_0_10_43_11</name>
    <dbReference type="NCBI Taxonomy" id="1974568"/>
    <lineage>
        <taxon>Bacteria</taxon>
        <taxon>Candidatus Falkowiibacteriota</taxon>
    </lineage>
</organism>
<sequence>MRYLPQNKSGVEVKKTAPSPFEDYCQIELGLSPKTTENYRRFILKFSNWLKKNNLSALKPHQFTADHIYHYRTFLARQGSSDKSSSPLKKTTQNYYLIALRNLLKFFAAKDIISLPADKIKLLRDKDDKQINFLKLEQVEQLLLAPDTSTLPGLRDRAILETLFSTGLRVAELTALDCDQLKIKLGAENLEIAIRGKGGRIRTVYFSGRALEWLKKYLNSREDLDKALFVSYSKNSAQNGDKRLTVRSIENIVKKYIKITGLPIMMSPHSLRHSYATDLLANGVDLRLVQEFLGHRNIVTTQIYTHVTNKQLADVHRKFHGGNKMRN</sequence>
<dbReference type="AlphaFoldDB" id="A0A2M6WMN0"/>
<feature type="domain" description="Tyr recombinase" evidence="6">
    <location>
        <begin position="129"/>
        <end position="317"/>
    </location>
</feature>
<feature type="domain" description="Core-binding (CB)" evidence="7">
    <location>
        <begin position="12"/>
        <end position="108"/>
    </location>
</feature>
<comment type="similarity">
    <text evidence="1">Belongs to the 'phage' integrase family.</text>
</comment>
<dbReference type="Gene3D" id="1.10.150.130">
    <property type="match status" value="1"/>
</dbReference>
<dbReference type="PANTHER" id="PTHR30349">
    <property type="entry name" value="PHAGE INTEGRASE-RELATED"/>
    <property type="match status" value="1"/>
</dbReference>
<comment type="caution">
    <text evidence="8">The sequence shown here is derived from an EMBL/GenBank/DDBJ whole genome shotgun (WGS) entry which is preliminary data.</text>
</comment>
<keyword evidence="4" id="KW-0233">DNA recombination</keyword>
<dbReference type="InterPro" id="IPR010998">
    <property type="entry name" value="Integrase_recombinase_N"/>
</dbReference>
<protein>
    <recommendedName>
        <fullName evidence="10">Tyrosine recombinase XerC</fullName>
    </recommendedName>
</protein>
<evidence type="ECO:0000256" key="2">
    <source>
        <dbReference type="ARBA" id="ARBA00022908"/>
    </source>
</evidence>
<dbReference type="GO" id="GO:0003677">
    <property type="term" value="F:DNA binding"/>
    <property type="evidence" value="ECO:0007669"/>
    <property type="project" value="UniProtKB-UniRule"/>
</dbReference>
<dbReference type="PROSITE" id="PS51900">
    <property type="entry name" value="CB"/>
    <property type="match status" value="1"/>
</dbReference>
<dbReference type="InterPro" id="IPR004107">
    <property type="entry name" value="Integrase_SAM-like_N"/>
</dbReference>
<evidence type="ECO:0000256" key="5">
    <source>
        <dbReference type="PROSITE-ProRule" id="PRU01248"/>
    </source>
</evidence>
<dbReference type="InterPro" id="IPR013762">
    <property type="entry name" value="Integrase-like_cat_sf"/>
</dbReference>
<dbReference type="GO" id="GO:0015074">
    <property type="term" value="P:DNA integration"/>
    <property type="evidence" value="ECO:0007669"/>
    <property type="project" value="UniProtKB-KW"/>
</dbReference>
<evidence type="ECO:0000313" key="9">
    <source>
        <dbReference type="Proteomes" id="UP000229335"/>
    </source>
</evidence>
<dbReference type="InterPro" id="IPR011010">
    <property type="entry name" value="DNA_brk_join_enz"/>
</dbReference>